<protein>
    <submittedName>
        <fullName evidence="2">Uncharacterized protein</fullName>
    </submittedName>
</protein>
<proteinExistence type="predicted"/>
<dbReference type="Gramene" id="OMO67612">
    <property type="protein sequence ID" value="OMO67612"/>
    <property type="gene ID" value="CCACVL1_20423"/>
</dbReference>
<sequence>MGFENFPNPSRSTRSGAFNFKELDHDDNTTIEQGQCSTDDDEEPEEESDEAPSGANNPPFIFIPISIEKTEEYNPDLITKTQNCLQA</sequence>
<evidence type="ECO:0000256" key="1">
    <source>
        <dbReference type="SAM" id="MobiDB-lite"/>
    </source>
</evidence>
<organism evidence="2 3">
    <name type="scientific">Corchorus capsularis</name>
    <name type="common">Jute</name>
    <dbReference type="NCBI Taxonomy" id="210143"/>
    <lineage>
        <taxon>Eukaryota</taxon>
        <taxon>Viridiplantae</taxon>
        <taxon>Streptophyta</taxon>
        <taxon>Embryophyta</taxon>
        <taxon>Tracheophyta</taxon>
        <taxon>Spermatophyta</taxon>
        <taxon>Magnoliopsida</taxon>
        <taxon>eudicotyledons</taxon>
        <taxon>Gunneridae</taxon>
        <taxon>Pentapetalae</taxon>
        <taxon>rosids</taxon>
        <taxon>malvids</taxon>
        <taxon>Malvales</taxon>
        <taxon>Malvaceae</taxon>
        <taxon>Grewioideae</taxon>
        <taxon>Apeibeae</taxon>
        <taxon>Corchorus</taxon>
    </lineage>
</organism>
<name>A0A1R3HBB4_COCAP</name>
<reference evidence="2 3" key="1">
    <citation type="submission" date="2013-09" db="EMBL/GenBank/DDBJ databases">
        <title>Corchorus capsularis genome sequencing.</title>
        <authorList>
            <person name="Alam M."/>
            <person name="Haque M.S."/>
            <person name="Islam M.S."/>
            <person name="Emdad E.M."/>
            <person name="Islam M.M."/>
            <person name="Ahmed B."/>
            <person name="Halim A."/>
            <person name="Hossen Q.M.M."/>
            <person name="Hossain M.Z."/>
            <person name="Ahmed R."/>
            <person name="Khan M.M."/>
            <person name="Islam R."/>
            <person name="Rashid M.M."/>
            <person name="Khan S.A."/>
            <person name="Rahman M.S."/>
            <person name="Alam M."/>
        </authorList>
    </citation>
    <scope>NUCLEOTIDE SEQUENCE [LARGE SCALE GENOMIC DNA]</scope>
    <source>
        <strain evidence="3">cv. CVL-1</strain>
        <tissue evidence="2">Whole seedling</tissue>
    </source>
</reference>
<feature type="compositionally biased region" description="Acidic residues" evidence="1">
    <location>
        <begin position="38"/>
        <end position="50"/>
    </location>
</feature>
<keyword evidence="3" id="KW-1185">Reference proteome</keyword>
<feature type="region of interest" description="Disordered" evidence="1">
    <location>
        <begin position="1"/>
        <end position="61"/>
    </location>
</feature>
<comment type="caution">
    <text evidence="2">The sequence shown here is derived from an EMBL/GenBank/DDBJ whole genome shotgun (WGS) entry which is preliminary data.</text>
</comment>
<dbReference type="EMBL" id="AWWV01012390">
    <property type="protein sequence ID" value="OMO67612.1"/>
    <property type="molecule type" value="Genomic_DNA"/>
</dbReference>
<feature type="compositionally biased region" description="Polar residues" evidence="1">
    <location>
        <begin position="7"/>
        <end position="16"/>
    </location>
</feature>
<dbReference type="Proteomes" id="UP000188268">
    <property type="component" value="Unassembled WGS sequence"/>
</dbReference>
<dbReference type="AlphaFoldDB" id="A0A1R3HBB4"/>
<gene>
    <name evidence="2" type="ORF">CCACVL1_20423</name>
</gene>
<evidence type="ECO:0000313" key="3">
    <source>
        <dbReference type="Proteomes" id="UP000188268"/>
    </source>
</evidence>
<evidence type="ECO:0000313" key="2">
    <source>
        <dbReference type="EMBL" id="OMO67612.1"/>
    </source>
</evidence>
<accession>A0A1R3HBB4</accession>